<comment type="caution">
    <text evidence="1">The sequence shown here is derived from an EMBL/GenBank/DDBJ whole genome shotgun (WGS) entry which is preliminary data.</text>
</comment>
<protein>
    <submittedName>
        <fullName evidence="1">Uncharacterized protein</fullName>
    </submittedName>
</protein>
<name>D6TE82_KTERA</name>
<dbReference type="EMBL" id="ADVG01000001">
    <property type="protein sequence ID" value="EFH88455.1"/>
    <property type="molecule type" value="Genomic_DNA"/>
</dbReference>
<gene>
    <name evidence="1" type="ORF">Krac_9924</name>
</gene>
<dbReference type="InParanoid" id="D6TE82"/>
<proteinExistence type="predicted"/>
<keyword evidence="2" id="KW-1185">Reference proteome</keyword>
<evidence type="ECO:0000313" key="1">
    <source>
        <dbReference type="EMBL" id="EFH88455.1"/>
    </source>
</evidence>
<dbReference type="Proteomes" id="UP000004508">
    <property type="component" value="Unassembled WGS sequence"/>
</dbReference>
<organism evidence="1 2">
    <name type="scientific">Ktedonobacter racemifer DSM 44963</name>
    <dbReference type="NCBI Taxonomy" id="485913"/>
    <lineage>
        <taxon>Bacteria</taxon>
        <taxon>Bacillati</taxon>
        <taxon>Chloroflexota</taxon>
        <taxon>Ktedonobacteria</taxon>
        <taxon>Ktedonobacterales</taxon>
        <taxon>Ktedonobacteraceae</taxon>
        <taxon>Ktedonobacter</taxon>
    </lineage>
</organism>
<accession>D6TE82</accession>
<sequence>MRLSLFLHIDKRLLTHPSPVPYHLSSGVAFDRGFIVSLLCAVQCVVRFKRTFDDEGNT</sequence>
<evidence type="ECO:0000313" key="2">
    <source>
        <dbReference type="Proteomes" id="UP000004508"/>
    </source>
</evidence>
<reference evidence="1 2" key="1">
    <citation type="journal article" date="2011" name="Stand. Genomic Sci.">
        <title>Non-contiguous finished genome sequence and contextual data of the filamentous soil bacterium Ktedonobacter racemifer type strain (SOSP1-21).</title>
        <authorList>
            <person name="Chang Y.J."/>
            <person name="Land M."/>
            <person name="Hauser L."/>
            <person name="Chertkov O."/>
            <person name="Del Rio T.G."/>
            <person name="Nolan M."/>
            <person name="Copeland A."/>
            <person name="Tice H."/>
            <person name="Cheng J.F."/>
            <person name="Lucas S."/>
            <person name="Han C."/>
            <person name="Goodwin L."/>
            <person name="Pitluck S."/>
            <person name="Ivanova N."/>
            <person name="Ovchinikova G."/>
            <person name="Pati A."/>
            <person name="Chen A."/>
            <person name="Palaniappan K."/>
            <person name="Mavromatis K."/>
            <person name="Liolios K."/>
            <person name="Brettin T."/>
            <person name="Fiebig A."/>
            <person name="Rohde M."/>
            <person name="Abt B."/>
            <person name="Goker M."/>
            <person name="Detter J.C."/>
            <person name="Woyke T."/>
            <person name="Bristow J."/>
            <person name="Eisen J.A."/>
            <person name="Markowitz V."/>
            <person name="Hugenholtz P."/>
            <person name="Kyrpides N.C."/>
            <person name="Klenk H.P."/>
            <person name="Lapidus A."/>
        </authorList>
    </citation>
    <scope>NUCLEOTIDE SEQUENCE [LARGE SCALE GENOMIC DNA]</scope>
    <source>
        <strain evidence="2">DSM 44963</strain>
    </source>
</reference>
<dbReference type="AlphaFoldDB" id="D6TE82"/>